<reference evidence="1" key="1">
    <citation type="journal article" date="2019" name="Sci. Rep.">
        <title>Draft genome of Tanacetum cinerariifolium, the natural source of mosquito coil.</title>
        <authorList>
            <person name="Yamashiro T."/>
            <person name="Shiraishi A."/>
            <person name="Satake H."/>
            <person name="Nakayama K."/>
        </authorList>
    </citation>
    <scope>NUCLEOTIDE SEQUENCE</scope>
</reference>
<sequence length="116" mass="12905">MAEALAAQEANRNAGLVVESHIQNGDDDDNINKGNGNRVTIMGMEIKMGEMVVQEEMNQSLRLVPTRIFSIANHTTLMVLKELSVWTNVIDFKKINEITFQTTFRGRAPISCAVVL</sequence>
<gene>
    <name evidence="1" type="ORF">Tci_031176</name>
</gene>
<evidence type="ECO:0000313" key="1">
    <source>
        <dbReference type="EMBL" id="GEU59198.1"/>
    </source>
</evidence>
<name>A0A6L2LBZ3_TANCI</name>
<dbReference type="AlphaFoldDB" id="A0A6L2LBZ3"/>
<organism evidence="1">
    <name type="scientific">Tanacetum cinerariifolium</name>
    <name type="common">Dalmatian daisy</name>
    <name type="synonym">Chrysanthemum cinerariifolium</name>
    <dbReference type="NCBI Taxonomy" id="118510"/>
    <lineage>
        <taxon>Eukaryota</taxon>
        <taxon>Viridiplantae</taxon>
        <taxon>Streptophyta</taxon>
        <taxon>Embryophyta</taxon>
        <taxon>Tracheophyta</taxon>
        <taxon>Spermatophyta</taxon>
        <taxon>Magnoliopsida</taxon>
        <taxon>eudicotyledons</taxon>
        <taxon>Gunneridae</taxon>
        <taxon>Pentapetalae</taxon>
        <taxon>asterids</taxon>
        <taxon>campanulids</taxon>
        <taxon>Asterales</taxon>
        <taxon>Asteraceae</taxon>
        <taxon>Asteroideae</taxon>
        <taxon>Anthemideae</taxon>
        <taxon>Anthemidinae</taxon>
        <taxon>Tanacetum</taxon>
    </lineage>
</organism>
<protein>
    <submittedName>
        <fullName evidence="1">Uncharacterized protein</fullName>
    </submittedName>
</protein>
<proteinExistence type="predicted"/>
<accession>A0A6L2LBZ3</accession>
<dbReference type="EMBL" id="BKCJ010004130">
    <property type="protein sequence ID" value="GEU59198.1"/>
    <property type="molecule type" value="Genomic_DNA"/>
</dbReference>
<comment type="caution">
    <text evidence="1">The sequence shown here is derived from an EMBL/GenBank/DDBJ whole genome shotgun (WGS) entry which is preliminary data.</text>
</comment>